<proteinExistence type="predicted"/>
<evidence type="ECO:0000313" key="2">
    <source>
        <dbReference type="Proteomes" id="UP000053958"/>
    </source>
</evidence>
<reference evidence="1 2" key="1">
    <citation type="submission" date="2015-04" db="EMBL/GenBank/DDBJ databases">
        <authorList>
            <person name="Heijne W.H."/>
            <person name="Fedorova N.D."/>
            <person name="Nierman W.C."/>
            <person name="Vollebregt A.W."/>
            <person name="Zhao Z."/>
            <person name="Wu L."/>
            <person name="Kumar M."/>
            <person name="Stam H."/>
            <person name="van den Berg M.A."/>
            <person name="Pel H.J."/>
        </authorList>
    </citation>
    <scope>NUCLEOTIDE SEQUENCE [LARGE SCALE GENOMIC DNA]</scope>
    <source>
        <strain evidence="1 2">CBS 393.64</strain>
    </source>
</reference>
<comment type="caution">
    <text evidence="1">The sequence shown here is derived from an EMBL/GenBank/DDBJ whole genome shotgun (WGS) entry which is preliminary data.</text>
</comment>
<gene>
    <name evidence="1" type="ORF">T310_5527</name>
</gene>
<accession>A0A0F4YQ88</accession>
<dbReference type="GeneID" id="25317871"/>
<name>A0A0F4YQ88_RASE3</name>
<evidence type="ECO:0000313" key="1">
    <source>
        <dbReference type="EMBL" id="KKA20447.1"/>
    </source>
</evidence>
<feature type="non-terminal residue" evidence="1">
    <location>
        <position position="1"/>
    </location>
</feature>
<dbReference type="AlphaFoldDB" id="A0A0F4YQ88"/>
<dbReference type="RefSeq" id="XP_013327059.1">
    <property type="nucleotide sequence ID" value="XM_013471605.1"/>
</dbReference>
<dbReference type="Proteomes" id="UP000053958">
    <property type="component" value="Unassembled WGS sequence"/>
</dbReference>
<keyword evidence="2" id="KW-1185">Reference proteome</keyword>
<protein>
    <submittedName>
        <fullName evidence="1">Uncharacterized protein</fullName>
    </submittedName>
</protein>
<organism evidence="1 2">
    <name type="scientific">Rasamsonia emersonii (strain ATCC 16479 / CBS 393.64 / IMI 116815)</name>
    <dbReference type="NCBI Taxonomy" id="1408163"/>
    <lineage>
        <taxon>Eukaryota</taxon>
        <taxon>Fungi</taxon>
        <taxon>Dikarya</taxon>
        <taxon>Ascomycota</taxon>
        <taxon>Pezizomycotina</taxon>
        <taxon>Eurotiomycetes</taxon>
        <taxon>Eurotiomycetidae</taxon>
        <taxon>Eurotiales</taxon>
        <taxon>Trichocomaceae</taxon>
        <taxon>Rasamsonia</taxon>
    </lineage>
</organism>
<dbReference type="EMBL" id="LASV01000257">
    <property type="protein sequence ID" value="KKA20447.1"/>
    <property type="molecule type" value="Genomic_DNA"/>
</dbReference>
<sequence>SILVVFRETPPRLRDRSFEEEPFASWAVVSRKGDPDRLDRRVLVNDVESRGLLDPSLTTIAKYRRLRLGPARNTLYNNKKITKVNVSPYLAQGPIPCPPTN</sequence>